<dbReference type="EMBL" id="NEXN01000028">
    <property type="protein sequence ID" value="PSO04835.1"/>
    <property type="molecule type" value="Genomic_DNA"/>
</dbReference>
<comment type="caution">
    <text evidence="2">The sequence shown here is derived from an EMBL/GenBank/DDBJ whole genome shotgun (WGS) entry which is preliminary data.</text>
</comment>
<reference evidence="2 3" key="1">
    <citation type="submission" date="2017-04" db="EMBL/GenBank/DDBJ databases">
        <title>Novel microbial lineages endemic to geothermal iron-oxide mats fill important gaps in the evolutionary history of Archaea.</title>
        <authorList>
            <person name="Jay Z.J."/>
            <person name="Beam J.P."/>
            <person name="Dlakic M."/>
            <person name="Rusch D.B."/>
            <person name="Kozubal M.A."/>
            <person name="Inskeep W.P."/>
        </authorList>
    </citation>
    <scope>NUCLEOTIDE SEQUENCE [LARGE SCALE GENOMIC DNA]</scope>
    <source>
        <strain evidence="2">ECH_B_SAG-G06</strain>
    </source>
</reference>
<dbReference type="InterPro" id="IPR041633">
    <property type="entry name" value="Polbeta"/>
</dbReference>
<organism evidence="2 3">
    <name type="scientific">Candidatus Marsarchaeota G2 archaeon ECH_B_SAG-G06</name>
    <dbReference type="NCBI Taxonomy" id="1978166"/>
    <lineage>
        <taxon>Archaea</taxon>
        <taxon>Candidatus Marsarchaeota</taxon>
        <taxon>Candidatus Marsarchaeota group 2</taxon>
    </lineage>
</organism>
<dbReference type="PANTHER" id="PTHR33933">
    <property type="entry name" value="NUCLEOTIDYLTRANSFERASE"/>
    <property type="match status" value="1"/>
</dbReference>
<evidence type="ECO:0000313" key="2">
    <source>
        <dbReference type="EMBL" id="PSO04835.1"/>
    </source>
</evidence>
<protein>
    <submittedName>
        <fullName evidence="2">DNA polymerase subunit beta</fullName>
    </submittedName>
</protein>
<dbReference type="Proteomes" id="UP000240582">
    <property type="component" value="Unassembled WGS sequence"/>
</dbReference>
<dbReference type="SUPFAM" id="SSF81301">
    <property type="entry name" value="Nucleotidyltransferase"/>
    <property type="match status" value="1"/>
</dbReference>
<dbReference type="InterPro" id="IPR052548">
    <property type="entry name" value="Type_VII_TA_antitoxin"/>
</dbReference>
<accession>A0A2R6C1P8</accession>
<feature type="domain" description="Polymerase beta nucleotidyltransferase" evidence="1">
    <location>
        <begin position="3"/>
        <end position="84"/>
    </location>
</feature>
<dbReference type="PANTHER" id="PTHR33933:SF1">
    <property type="entry name" value="PROTEIN ADENYLYLTRANSFERASE MNTA-RELATED"/>
    <property type="match status" value="1"/>
</dbReference>
<evidence type="ECO:0000313" key="3">
    <source>
        <dbReference type="Proteomes" id="UP000240582"/>
    </source>
</evidence>
<dbReference type="CDD" id="cd05403">
    <property type="entry name" value="NT_KNTase_like"/>
    <property type="match status" value="1"/>
</dbReference>
<gene>
    <name evidence="2" type="ORF">B9Q12_01730</name>
</gene>
<dbReference type="InterPro" id="IPR043519">
    <property type="entry name" value="NT_sf"/>
</dbReference>
<dbReference type="Gene3D" id="3.30.460.10">
    <property type="entry name" value="Beta Polymerase, domain 2"/>
    <property type="match status" value="1"/>
</dbReference>
<name>A0A2R6C1P8_9ARCH</name>
<proteinExistence type="predicted"/>
<sequence>MRLVVLFGSRARGDFTQHSDYDVLMVSDEIPKDPSGVSNQLFMKTLNMFQEDVDAVFMNTDVFLNKLEEGGPFILEIIVDGKVLEKDEDFWKRVLQIYSNVRAHYERRGKEWVRIKP</sequence>
<evidence type="ECO:0000259" key="1">
    <source>
        <dbReference type="Pfam" id="PF18765"/>
    </source>
</evidence>
<dbReference type="Pfam" id="PF18765">
    <property type="entry name" value="Polbeta"/>
    <property type="match status" value="1"/>
</dbReference>
<dbReference type="AlphaFoldDB" id="A0A2R6C1P8"/>